<keyword evidence="5" id="KW-0679">Respiratory chain</keyword>
<keyword evidence="9 17" id="KW-1133">Transmembrane helix</keyword>
<keyword evidence="6 17" id="KW-0812">Transmembrane</keyword>
<gene>
    <name evidence="20" type="primary">coxB</name>
    <name evidence="20" type="ORF">HNO53_03150</name>
</gene>
<dbReference type="InterPro" id="IPR008972">
    <property type="entry name" value="Cupredoxin"/>
</dbReference>
<evidence type="ECO:0000256" key="3">
    <source>
        <dbReference type="ARBA" id="ARBA00022448"/>
    </source>
</evidence>
<feature type="domain" description="Cytochrome c" evidence="19">
    <location>
        <begin position="241"/>
        <end position="333"/>
    </location>
</feature>
<evidence type="ECO:0000256" key="14">
    <source>
        <dbReference type="ARBA" id="ARBA00031399"/>
    </source>
</evidence>
<accession>A0ABX7WD27</accession>
<evidence type="ECO:0000256" key="2">
    <source>
        <dbReference type="ARBA" id="ARBA00007866"/>
    </source>
</evidence>
<dbReference type="InterPro" id="IPR036909">
    <property type="entry name" value="Cyt_c-like_dom_sf"/>
</dbReference>
<name>A0ABX7WD27_9GAMM</name>
<evidence type="ECO:0000256" key="15">
    <source>
        <dbReference type="ARBA" id="ARBA00047816"/>
    </source>
</evidence>
<evidence type="ECO:0000256" key="12">
    <source>
        <dbReference type="ARBA" id="ARBA00023136"/>
    </source>
</evidence>
<dbReference type="CDD" id="cd04213">
    <property type="entry name" value="CuRO_CcO_Caa3_II"/>
    <property type="match status" value="1"/>
</dbReference>
<dbReference type="InterPro" id="IPR014222">
    <property type="entry name" value="Cyt_c_oxidase_su2"/>
</dbReference>
<feature type="transmembrane region" description="Helical" evidence="17">
    <location>
        <begin position="49"/>
        <end position="70"/>
    </location>
</feature>
<evidence type="ECO:0000259" key="18">
    <source>
        <dbReference type="PROSITE" id="PS50857"/>
    </source>
</evidence>
<dbReference type="Pfam" id="PF00116">
    <property type="entry name" value="COX2"/>
    <property type="match status" value="1"/>
</dbReference>
<evidence type="ECO:0000256" key="13">
    <source>
        <dbReference type="ARBA" id="ARBA00024688"/>
    </source>
</evidence>
<keyword evidence="10 16" id="KW-0408">Iron</keyword>
<evidence type="ECO:0000256" key="6">
    <source>
        <dbReference type="ARBA" id="ARBA00022692"/>
    </source>
</evidence>
<dbReference type="NCBIfam" id="TIGR02866">
    <property type="entry name" value="CoxB"/>
    <property type="match status" value="1"/>
</dbReference>
<keyword evidence="8" id="KW-0249">Electron transport</keyword>
<evidence type="ECO:0000256" key="9">
    <source>
        <dbReference type="ARBA" id="ARBA00022989"/>
    </source>
</evidence>
<keyword evidence="21" id="KW-1185">Reference proteome</keyword>
<protein>
    <recommendedName>
        <fullName evidence="14">Cytochrome aa3 subunit 2</fullName>
    </recommendedName>
</protein>
<evidence type="ECO:0000256" key="8">
    <source>
        <dbReference type="ARBA" id="ARBA00022982"/>
    </source>
</evidence>
<dbReference type="PANTHER" id="PTHR22888">
    <property type="entry name" value="CYTOCHROME C OXIDASE, SUBUNIT II"/>
    <property type="match status" value="1"/>
</dbReference>
<evidence type="ECO:0000256" key="17">
    <source>
        <dbReference type="SAM" id="Phobius"/>
    </source>
</evidence>
<evidence type="ECO:0000256" key="1">
    <source>
        <dbReference type="ARBA" id="ARBA00004141"/>
    </source>
</evidence>
<keyword evidence="11" id="KW-0186">Copper</keyword>
<dbReference type="RefSeq" id="WP_209476172.1">
    <property type="nucleotide sequence ID" value="NZ_CP053383.1"/>
</dbReference>
<dbReference type="SUPFAM" id="SSF49503">
    <property type="entry name" value="Cupredoxins"/>
    <property type="match status" value="1"/>
</dbReference>
<dbReference type="PANTHER" id="PTHR22888:SF9">
    <property type="entry name" value="CYTOCHROME C OXIDASE SUBUNIT 2"/>
    <property type="match status" value="1"/>
</dbReference>
<evidence type="ECO:0000256" key="7">
    <source>
        <dbReference type="ARBA" id="ARBA00022723"/>
    </source>
</evidence>
<evidence type="ECO:0000256" key="5">
    <source>
        <dbReference type="ARBA" id="ARBA00022660"/>
    </source>
</evidence>
<evidence type="ECO:0000313" key="20">
    <source>
        <dbReference type="EMBL" id="QTP57810.1"/>
    </source>
</evidence>
<evidence type="ECO:0000256" key="10">
    <source>
        <dbReference type="ARBA" id="ARBA00023004"/>
    </source>
</evidence>
<dbReference type="SUPFAM" id="SSF46626">
    <property type="entry name" value="Cytochrome c"/>
    <property type="match status" value="1"/>
</dbReference>
<dbReference type="PROSITE" id="PS50857">
    <property type="entry name" value="COX2_CUA"/>
    <property type="match status" value="1"/>
</dbReference>
<evidence type="ECO:0000259" key="19">
    <source>
        <dbReference type="PROSITE" id="PS51007"/>
    </source>
</evidence>
<dbReference type="EMBL" id="CP053383">
    <property type="protein sequence ID" value="QTP57810.1"/>
    <property type="molecule type" value="Genomic_DNA"/>
</dbReference>
<comment type="subcellular location">
    <subcellularLocation>
        <location evidence="1">Membrane</location>
        <topology evidence="1">Multi-pass membrane protein</topology>
    </subcellularLocation>
</comment>
<comment type="catalytic activity">
    <reaction evidence="15">
        <text>4 Fe(II)-[cytochrome c] + O2 + 8 H(+)(in) = 4 Fe(III)-[cytochrome c] + 2 H2O + 4 H(+)(out)</text>
        <dbReference type="Rhea" id="RHEA:11436"/>
        <dbReference type="Rhea" id="RHEA-COMP:10350"/>
        <dbReference type="Rhea" id="RHEA-COMP:14399"/>
        <dbReference type="ChEBI" id="CHEBI:15377"/>
        <dbReference type="ChEBI" id="CHEBI:15378"/>
        <dbReference type="ChEBI" id="CHEBI:15379"/>
        <dbReference type="ChEBI" id="CHEBI:29033"/>
        <dbReference type="ChEBI" id="CHEBI:29034"/>
        <dbReference type="EC" id="7.1.1.9"/>
    </reaction>
</comment>
<keyword evidence="4 16" id="KW-0349">Heme</keyword>
<evidence type="ECO:0000256" key="11">
    <source>
        <dbReference type="ARBA" id="ARBA00023008"/>
    </source>
</evidence>
<evidence type="ECO:0000313" key="21">
    <source>
        <dbReference type="Proteomes" id="UP000671845"/>
    </source>
</evidence>
<evidence type="ECO:0000256" key="16">
    <source>
        <dbReference type="PROSITE-ProRule" id="PRU00433"/>
    </source>
</evidence>
<comment type="similarity">
    <text evidence="2">Belongs to the cytochrome c oxidase subunit 2 family.</text>
</comment>
<dbReference type="PROSITE" id="PS51007">
    <property type="entry name" value="CYTC"/>
    <property type="match status" value="1"/>
</dbReference>
<evidence type="ECO:0000256" key="4">
    <source>
        <dbReference type="ARBA" id="ARBA00022617"/>
    </source>
</evidence>
<feature type="domain" description="Cytochrome oxidase subunit II copper A binding" evidence="18">
    <location>
        <begin position="115"/>
        <end position="230"/>
    </location>
</feature>
<dbReference type="Proteomes" id="UP000671845">
    <property type="component" value="Chromosome"/>
</dbReference>
<dbReference type="PROSITE" id="PS00078">
    <property type="entry name" value="COX2"/>
    <property type="match status" value="1"/>
</dbReference>
<sequence>MDATYLSPRSWGWRALIALPLLSGCSGPQSTLQPAGVDAEQIARLFWWMSGFAILIWGVVIGCAVFVTYIKPKSHDSRVARWLILGGGVVFPPLVLGVLLAFGLSLLPSLSAPAEDGLQISVSGERWWWRVRYPTPSGGTVELANEVRLPVGERVGFRLTSPDVIHSFWIPSLGGKVDMIPGRTTRLSLEPTEVGVFRGACAEFCGTSHALMNFRVVVMEPDAFDTWLERQASPARPPQSEVARRGQEAFLANGCGACHAIRGTSADGVLGPDLTHVGSRLSLAAGTLPTDAESFERWISHPDDIKPGVNMPAFDMLPAPQIHSIATYLSQLE</sequence>
<keyword evidence="12 17" id="KW-0472">Membrane</keyword>
<comment type="function">
    <text evidence="13">Subunits I and II form the functional core of the enzyme complex. Electrons originating in cytochrome c are transferred via heme a and Cu(A) to the binuclear center formed by heme a3 and Cu(B).</text>
</comment>
<dbReference type="Gene3D" id="2.60.40.420">
    <property type="entry name" value="Cupredoxins - blue copper proteins"/>
    <property type="match status" value="1"/>
</dbReference>
<dbReference type="InterPro" id="IPR002429">
    <property type="entry name" value="CcO_II-like_C"/>
</dbReference>
<keyword evidence="3" id="KW-0813">Transport</keyword>
<feature type="transmembrane region" description="Helical" evidence="17">
    <location>
        <begin position="82"/>
        <end position="107"/>
    </location>
</feature>
<dbReference type="InterPro" id="IPR045187">
    <property type="entry name" value="CcO_II"/>
</dbReference>
<dbReference type="InterPro" id="IPR001505">
    <property type="entry name" value="Copper_CuA"/>
</dbReference>
<organism evidence="20 21">
    <name type="scientific">Halomonas sulfidivorans</name>
    <dbReference type="NCBI Taxonomy" id="2733488"/>
    <lineage>
        <taxon>Bacteria</taxon>
        <taxon>Pseudomonadati</taxon>
        <taxon>Pseudomonadota</taxon>
        <taxon>Gammaproteobacteria</taxon>
        <taxon>Oceanospirillales</taxon>
        <taxon>Halomonadaceae</taxon>
        <taxon>Halomonas</taxon>
    </lineage>
</organism>
<dbReference type="InterPro" id="IPR034236">
    <property type="entry name" value="CuRO_CcO_Caa3_II"/>
</dbReference>
<dbReference type="InterPro" id="IPR009056">
    <property type="entry name" value="Cyt_c-like_dom"/>
</dbReference>
<dbReference type="Pfam" id="PF00034">
    <property type="entry name" value="Cytochrom_C"/>
    <property type="match status" value="1"/>
</dbReference>
<reference evidence="20 21" key="1">
    <citation type="journal article" date="2021" name="Front. Microbiol.">
        <title>Aerobic Denitrification and Heterotrophic Sulfur Oxidation in the Genus Halomonas Revealed by Six Novel Species Characterizations and Genome-Based Analysis.</title>
        <authorList>
            <person name="Wang L."/>
            <person name="Shao Z."/>
        </authorList>
    </citation>
    <scope>NUCLEOTIDE SEQUENCE [LARGE SCALE GENOMIC DNA]</scope>
    <source>
        <strain evidence="20 21">MCCC 1A13718</strain>
    </source>
</reference>
<keyword evidence="7 16" id="KW-0479">Metal-binding</keyword>
<proteinExistence type="inferred from homology"/>